<name>A0A935C9I7_9BACT</name>
<evidence type="ECO:0000256" key="3">
    <source>
        <dbReference type="ARBA" id="ARBA00022692"/>
    </source>
</evidence>
<reference evidence="11" key="1">
    <citation type="submission" date="2021-01" db="EMBL/GenBank/DDBJ databases">
        <title>Marivirga aurantiaca sp. nov., isolated from intertidal surface sediments.</title>
        <authorList>
            <person name="Zhang M."/>
        </authorList>
    </citation>
    <scope>NUCLEOTIDE SEQUENCE</scope>
    <source>
        <strain evidence="11">S37H4</strain>
    </source>
</reference>
<proteinExistence type="inferred from homology"/>
<feature type="transmembrane region" description="Helical" evidence="8">
    <location>
        <begin position="404"/>
        <end position="427"/>
    </location>
</feature>
<evidence type="ECO:0000256" key="7">
    <source>
        <dbReference type="SAM" id="Coils"/>
    </source>
</evidence>
<keyword evidence="2" id="KW-1003">Cell membrane</keyword>
<evidence type="ECO:0000256" key="8">
    <source>
        <dbReference type="SAM" id="Phobius"/>
    </source>
</evidence>
<feature type="transmembrane region" description="Helical" evidence="8">
    <location>
        <begin position="21"/>
        <end position="38"/>
    </location>
</feature>
<dbReference type="Proteomes" id="UP000611723">
    <property type="component" value="Unassembled WGS sequence"/>
</dbReference>
<evidence type="ECO:0000256" key="1">
    <source>
        <dbReference type="ARBA" id="ARBA00004651"/>
    </source>
</evidence>
<evidence type="ECO:0000256" key="2">
    <source>
        <dbReference type="ARBA" id="ARBA00022475"/>
    </source>
</evidence>
<keyword evidence="5 8" id="KW-0472">Membrane</keyword>
<dbReference type="Pfam" id="PF12805">
    <property type="entry name" value="FUSC-like"/>
    <property type="match status" value="1"/>
</dbReference>
<feature type="transmembrane region" description="Helical" evidence="8">
    <location>
        <begin position="117"/>
        <end position="133"/>
    </location>
</feature>
<keyword evidence="3 8" id="KW-0812">Transmembrane</keyword>
<feature type="transmembrane region" description="Helical" evidence="8">
    <location>
        <begin position="447"/>
        <end position="465"/>
    </location>
</feature>
<keyword evidence="12" id="KW-1185">Reference proteome</keyword>
<evidence type="ECO:0000256" key="4">
    <source>
        <dbReference type="ARBA" id="ARBA00022989"/>
    </source>
</evidence>
<feature type="domain" description="Integral membrane bound transporter" evidence="10">
    <location>
        <begin position="413"/>
        <end position="533"/>
    </location>
</feature>
<evidence type="ECO:0000256" key="6">
    <source>
        <dbReference type="ARBA" id="ARBA00043993"/>
    </source>
</evidence>
<evidence type="ECO:0000313" key="12">
    <source>
        <dbReference type="Proteomes" id="UP000611723"/>
    </source>
</evidence>
<evidence type="ECO:0000256" key="5">
    <source>
        <dbReference type="ARBA" id="ARBA00023136"/>
    </source>
</evidence>
<feature type="transmembrane region" description="Helical" evidence="8">
    <location>
        <begin position="68"/>
        <end position="87"/>
    </location>
</feature>
<feature type="transmembrane region" description="Helical" evidence="8">
    <location>
        <begin position="614"/>
        <end position="636"/>
    </location>
</feature>
<gene>
    <name evidence="11" type="ORF">JKA74_11260</name>
</gene>
<dbReference type="Pfam" id="PF13515">
    <property type="entry name" value="FUSC_2"/>
    <property type="match status" value="1"/>
</dbReference>
<evidence type="ECO:0000313" key="11">
    <source>
        <dbReference type="EMBL" id="MBK6265617.1"/>
    </source>
</evidence>
<feature type="transmembrane region" description="Helical" evidence="8">
    <location>
        <begin position="493"/>
        <end position="509"/>
    </location>
</feature>
<evidence type="ECO:0000259" key="9">
    <source>
        <dbReference type="Pfam" id="PF12805"/>
    </source>
</evidence>
<evidence type="ECO:0000259" key="10">
    <source>
        <dbReference type="Pfam" id="PF13515"/>
    </source>
</evidence>
<feature type="domain" description="Integral membrane protein YccS N-terminal" evidence="9">
    <location>
        <begin position="71"/>
        <end position="323"/>
    </location>
</feature>
<dbReference type="AlphaFoldDB" id="A0A935C9I7"/>
<sequence>MLMNAGSSIRNFLKSSDFLKSLLVTFGIVLPIIIGISLDMLPYFLSVAIGMFLTSSSDVPGSRRHKSIGILTATLIAMLATIVTTFAAANLYILLPIMAILVFAISFISVYGFRASLISFSGLLAIVLSFAHKQTGIDILIHTLLIGAGGLWSLLLSVSFHPLLQKRQINNGLTECLSLTAKYIRIRGKLAIENTNESNLKTELYDLQVKINDSHESLRELLLNERQTSGFSNFKRKQLLIFIELIDILELSLANPANYERINKIFEHHEKVTDPFIELVFELSNRLEQLALCMGKGKKLTPIKDLEPIINRCRLNIQDYIATVKLPQAREGALLLHNLLDYEEKQLQKIQSIERIYQDLESNRKSSLRNKEGQRFITHQDYDLNILRENFSFKSPIFKHSARLTIAMLVGFSIGIIFSIQNAYWILLTMVVIMRPGYTLTKERSKHRLYGTLIGAGIAAVIVLLTQNTYVYAMLSVISLMLALSFIQKNYRTSSIFITLSVIFIYALIKPDAFEVIEFRVLDTLTGALIAMLTISFLWPAWESSGIKSIIVQAIKANRNYLTEINNYYHHQKDNTTAYKLARKEAFLEMGNLNAAFQRMSQEPKSRQQNLGKIYEIVGLNHTFLAAVAALGTFILSNKNKTVSHSFELIIESIDTNLTQALQTAQNEELIDSIKEDKVAEAYGQLEEKYNELVAIRTQELEREENKPIDPGFRKNLQEARLISDQLKWLVTISGSLKKAVIEFEGKKS</sequence>
<comment type="similarity">
    <text evidence="6">Belongs to the YccS/YhfK family.</text>
</comment>
<keyword evidence="7" id="KW-0175">Coiled coil</keyword>
<comment type="subcellular location">
    <subcellularLocation>
        <location evidence="1">Cell membrane</location>
        <topology evidence="1">Multi-pass membrane protein</topology>
    </subcellularLocation>
</comment>
<accession>A0A935C9I7</accession>
<comment type="caution">
    <text evidence="11">The sequence shown here is derived from an EMBL/GenBank/DDBJ whole genome shotgun (WGS) entry which is preliminary data.</text>
</comment>
<feature type="transmembrane region" description="Helical" evidence="8">
    <location>
        <begin position="521"/>
        <end position="542"/>
    </location>
</feature>
<dbReference type="InterPro" id="IPR049453">
    <property type="entry name" value="Memb_transporter_dom"/>
</dbReference>
<dbReference type="PANTHER" id="PTHR30509">
    <property type="entry name" value="P-HYDROXYBENZOIC ACID EFFLUX PUMP SUBUNIT-RELATED"/>
    <property type="match status" value="1"/>
</dbReference>
<feature type="transmembrane region" description="Helical" evidence="8">
    <location>
        <begin position="93"/>
        <end position="110"/>
    </location>
</feature>
<dbReference type="EMBL" id="JAEQBW010000004">
    <property type="protein sequence ID" value="MBK6265617.1"/>
    <property type="molecule type" value="Genomic_DNA"/>
</dbReference>
<organism evidence="11 12">
    <name type="scientific">Marivirga aurantiaca</name>
    <dbReference type="NCBI Taxonomy" id="2802615"/>
    <lineage>
        <taxon>Bacteria</taxon>
        <taxon>Pseudomonadati</taxon>
        <taxon>Bacteroidota</taxon>
        <taxon>Cytophagia</taxon>
        <taxon>Cytophagales</taxon>
        <taxon>Marivirgaceae</taxon>
        <taxon>Marivirga</taxon>
    </lineage>
</organism>
<keyword evidence="4 8" id="KW-1133">Transmembrane helix</keyword>
<feature type="transmembrane region" description="Helical" evidence="8">
    <location>
        <begin position="470"/>
        <end position="487"/>
    </location>
</feature>
<dbReference type="PANTHER" id="PTHR30509:SF8">
    <property type="entry name" value="INNER MEMBRANE PROTEIN YCCS"/>
    <property type="match status" value="1"/>
</dbReference>
<protein>
    <submittedName>
        <fullName evidence="11">FUSC family protein</fullName>
    </submittedName>
</protein>
<feature type="transmembrane region" description="Helical" evidence="8">
    <location>
        <begin position="139"/>
        <end position="160"/>
    </location>
</feature>
<feature type="coiled-coil region" evidence="7">
    <location>
        <begin position="343"/>
        <end position="370"/>
    </location>
</feature>
<dbReference type="GO" id="GO:0005886">
    <property type="term" value="C:plasma membrane"/>
    <property type="evidence" value="ECO:0007669"/>
    <property type="project" value="UniProtKB-SubCell"/>
</dbReference>
<dbReference type="InterPro" id="IPR032692">
    <property type="entry name" value="YccS_N"/>
</dbReference>